<proteinExistence type="predicted"/>
<feature type="compositionally biased region" description="Low complexity" evidence="1">
    <location>
        <begin position="264"/>
        <end position="277"/>
    </location>
</feature>
<dbReference type="Proteomes" id="UP001578633">
    <property type="component" value="Chromosome 8"/>
</dbReference>
<evidence type="ECO:0000313" key="3">
    <source>
        <dbReference type="Proteomes" id="UP001578633"/>
    </source>
</evidence>
<protein>
    <submittedName>
        <fullName evidence="2">Uncharacterized protein</fullName>
    </submittedName>
</protein>
<feature type="compositionally biased region" description="Basic residues" evidence="1">
    <location>
        <begin position="168"/>
        <end position="185"/>
    </location>
</feature>
<keyword evidence="3" id="KW-1185">Reference proteome</keyword>
<dbReference type="GeneID" id="96089029"/>
<evidence type="ECO:0000313" key="2">
    <source>
        <dbReference type="EMBL" id="KAL1793725.1"/>
    </source>
</evidence>
<evidence type="ECO:0000256" key="1">
    <source>
        <dbReference type="SAM" id="MobiDB-lite"/>
    </source>
</evidence>
<feature type="region of interest" description="Disordered" evidence="1">
    <location>
        <begin position="142"/>
        <end position="193"/>
    </location>
</feature>
<accession>A0ABR3UB80</accession>
<organism evidence="2 3">
    <name type="scientific">Alternaria dauci</name>
    <dbReference type="NCBI Taxonomy" id="48095"/>
    <lineage>
        <taxon>Eukaryota</taxon>
        <taxon>Fungi</taxon>
        <taxon>Dikarya</taxon>
        <taxon>Ascomycota</taxon>
        <taxon>Pezizomycotina</taxon>
        <taxon>Dothideomycetes</taxon>
        <taxon>Pleosporomycetidae</taxon>
        <taxon>Pleosporales</taxon>
        <taxon>Pleosporineae</taxon>
        <taxon>Pleosporaceae</taxon>
        <taxon>Alternaria</taxon>
        <taxon>Alternaria sect. Porri</taxon>
    </lineage>
</organism>
<sequence length="418" mass="44703">MPFNQTPERAFQQVAAGMDFDAFDMFTDSTYFDDDMLPSADVPIPSIECTNDLPSNFFDSAFDLGLDNEGIHADMSVWPVGELLECGDDLPAGPVDLPSSPPGLTEVRSVPSSPPSSGAIEALWRPLLGSNPIKAALLDPLTPSRAPVKPRAPKAKTSVSAKVAPKPKVTKVKKPAKPAKAHKRTVSAPSGAPRSVQTLYTLPWSQLSQEEKGLLLLPLLQGIDPNTGDKINEAGSLLPPPSFEMVADDVFGTGDNGANFMDRSSPLPSSSPTATSTIDLTGDEHPVSDADAAVYRACQAFNIQHEAQKKKNAMSAVPEFNFDIPDFQFDESNWDIYDGFMPAVQGFGGHCGNGVVDSFVQQATTTSDNGNTGYASHVPDMVGTGLVQMPVPSGDYGRKRQQEALDRNAMLRAAGRRR</sequence>
<dbReference type="EMBL" id="JBHGVX010000008">
    <property type="protein sequence ID" value="KAL1793725.1"/>
    <property type="molecule type" value="Genomic_DNA"/>
</dbReference>
<name>A0ABR3UB80_9PLEO</name>
<reference evidence="2 3" key="1">
    <citation type="submission" date="2024-09" db="EMBL/GenBank/DDBJ databases">
        <title>T2T genomes of carrot and Alternaria dauci and their utility for understanding host-pathogen interaction during carrot leaf blight disease.</title>
        <authorList>
            <person name="Liu W."/>
            <person name="Xu S."/>
            <person name="Ou C."/>
            <person name="Liu X."/>
            <person name="Zhuang F."/>
            <person name="Deng X.W."/>
        </authorList>
    </citation>
    <scope>NUCLEOTIDE SEQUENCE [LARGE SCALE GENOMIC DNA]</scope>
    <source>
        <strain evidence="2 3">A2016</strain>
    </source>
</reference>
<dbReference type="RefSeq" id="XP_069304309.1">
    <property type="nucleotide sequence ID" value="XM_069454910.1"/>
</dbReference>
<gene>
    <name evidence="2" type="ORF">ACET3X_008707</name>
</gene>
<comment type="caution">
    <text evidence="2">The sequence shown here is derived from an EMBL/GenBank/DDBJ whole genome shotgun (WGS) entry which is preliminary data.</text>
</comment>
<feature type="region of interest" description="Disordered" evidence="1">
    <location>
        <begin position="262"/>
        <end position="285"/>
    </location>
</feature>